<evidence type="ECO:0000313" key="5">
    <source>
        <dbReference type="Proteomes" id="UP001208938"/>
    </source>
</evidence>
<organism evidence="4 5">
    <name type="scientific">Pararhodobacter zhoushanensis</name>
    <dbReference type="NCBI Taxonomy" id="2479545"/>
    <lineage>
        <taxon>Bacteria</taxon>
        <taxon>Pseudomonadati</taxon>
        <taxon>Pseudomonadota</taxon>
        <taxon>Alphaproteobacteria</taxon>
        <taxon>Rhodobacterales</taxon>
        <taxon>Paracoccaceae</taxon>
        <taxon>Pararhodobacter</taxon>
    </lineage>
</organism>
<reference evidence="4 5" key="1">
    <citation type="submission" date="2022-10" db="EMBL/GenBank/DDBJ databases">
        <title>Pararhodobacter sp. nov., isolated from marine algae.</title>
        <authorList>
            <person name="Choi B.J."/>
            <person name="Kim J.M."/>
            <person name="Lee J.K."/>
            <person name="Choi D.G."/>
            <person name="Jeon C.O."/>
        </authorList>
    </citation>
    <scope>NUCLEOTIDE SEQUENCE [LARGE SCALE GENOMIC DNA]</scope>
    <source>
        <strain evidence="4 5">ZQ420</strain>
    </source>
</reference>
<proteinExistence type="predicted"/>
<dbReference type="InterPro" id="IPR016181">
    <property type="entry name" value="Acyl_CoA_acyltransferase"/>
</dbReference>
<sequence>MRADEDMRAVHALLTKAFAYMDGVIDPPSSLNRMTVDDLARDAALNELWVIEPGPAACVILTPKADTLYLGKLAVAEGHRGTGLSRVMVALAMERARALGLPSVTLQTRVELVGNQAAFQAMGFAETDRTAHAGHDRPTSITYQRPV</sequence>
<gene>
    <name evidence="4" type="ORF">OKW52_03635</name>
</gene>
<evidence type="ECO:0000256" key="1">
    <source>
        <dbReference type="ARBA" id="ARBA00022679"/>
    </source>
</evidence>
<dbReference type="Pfam" id="PF00583">
    <property type="entry name" value="Acetyltransf_1"/>
    <property type="match status" value="1"/>
</dbReference>
<dbReference type="EMBL" id="JAPDFL010000001">
    <property type="protein sequence ID" value="MCW1931379.1"/>
    <property type="molecule type" value="Genomic_DNA"/>
</dbReference>
<dbReference type="PROSITE" id="PS51186">
    <property type="entry name" value="GNAT"/>
    <property type="match status" value="1"/>
</dbReference>
<dbReference type="CDD" id="cd04301">
    <property type="entry name" value="NAT_SF"/>
    <property type="match status" value="1"/>
</dbReference>
<accession>A0ABT3GV27</accession>
<comment type="caution">
    <text evidence="4">The sequence shown here is derived from an EMBL/GenBank/DDBJ whole genome shotgun (WGS) entry which is preliminary data.</text>
</comment>
<dbReference type="Proteomes" id="UP001208938">
    <property type="component" value="Unassembled WGS sequence"/>
</dbReference>
<dbReference type="Gene3D" id="3.40.630.30">
    <property type="match status" value="1"/>
</dbReference>
<dbReference type="InterPro" id="IPR050832">
    <property type="entry name" value="Bact_Acetyltransf"/>
</dbReference>
<evidence type="ECO:0000313" key="4">
    <source>
        <dbReference type="EMBL" id="MCW1931379.1"/>
    </source>
</evidence>
<dbReference type="PANTHER" id="PTHR43877">
    <property type="entry name" value="AMINOALKYLPHOSPHONATE N-ACETYLTRANSFERASE-RELATED-RELATED"/>
    <property type="match status" value="1"/>
</dbReference>
<feature type="domain" description="N-acetyltransferase" evidence="3">
    <location>
        <begin position="1"/>
        <end position="147"/>
    </location>
</feature>
<name>A0ABT3GV27_9RHOB</name>
<keyword evidence="2" id="KW-0012">Acyltransferase</keyword>
<dbReference type="InterPro" id="IPR000182">
    <property type="entry name" value="GNAT_dom"/>
</dbReference>
<evidence type="ECO:0000259" key="3">
    <source>
        <dbReference type="PROSITE" id="PS51186"/>
    </source>
</evidence>
<keyword evidence="1" id="KW-0808">Transferase</keyword>
<evidence type="ECO:0000256" key="2">
    <source>
        <dbReference type="ARBA" id="ARBA00023315"/>
    </source>
</evidence>
<keyword evidence="5" id="KW-1185">Reference proteome</keyword>
<protein>
    <submittedName>
        <fullName evidence="4">GNAT family N-acetyltransferase</fullName>
    </submittedName>
</protein>
<dbReference type="SUPFAM" id="SSF55729">
    <property type="entry name" value="Acyl-CoA N-acyltransferases (Nat)"/>
    <property type="match status" value="1"/>
</dbReference>